<dbReference type="Proteomes" id="UP000694392">
    <property type="component" value="Unplaced"/>
</dbReference>
<dbReference type="InterPro" id="IPR052309">
    <property type="entry name" value="C-type_Lectin_Domain_Fam1"/>
</dbReference>
<reference evidence="4" key="1">
    <citation type="submission" date="2025-08" db="UniProtKB">
        <authorList>
            <consortium name="Ensembl"/>
        </authorList>
    </citation>
    <scope>IDENTIFICATION</scope>
</reference>
<name>A0A8D0G7J2_SPHPU</name>
<dbReference type="OMA" id="ERRFTSH"/>
<accession>A0A8D0G7J2</accession>
<reference evidence="4" key="2">
    <citation type="submission" date="2025-09" db="UniProtKB">
        <authorList>
            <consortium name="Ensembl"/>
        </authorList>
    </citation>
    <scope>IDENTIFICATION</scope>
</reference>
<evidence type="ECO:0000313" key="4">
    <source>
        <dbReference type="Ensembl" id="ENSSPUP00000001835.1"/>
    </source>
</evidence>
<dbReference type="Ensembl" id="ENSSPUT00000001934.1">
    <property type="protein sequence ID" value="ENSSPUP00000001835.1"/>
    <property type="gene ID" value="ENSSPUG00000001418.1"/>
</dbReference>
<evidence type="ECO:0000256" key="1">
    <source>
        <dbReference type="ARBA" id="ARBA00022734"/>
    </source>
</evidence>
<dbReference type="InterPro" id="IPR016186">
    <property type="entry name" value="C-type_lectin-like/link_sf"/>
</dbReference>
<dbReference type="PANTHER" id="PTHR46490:SF6">
    <property type="entry name" value="ASIALOGLYCOPROTEIN RECEPTOR 1-LIKE-RELATED"/>
    <property type="match status" value="1"/>
</dbReference>
<dbReference type="Gene3D" id="3.10.100.10">
    <property type="entry name" value="Mannose-Binding Protein A, subunit A"/>
    <property type="match status" value="1"/>
</dbReference>
<sequence length="152" mass="17513">KERRFTSHILCPVALTLGTLCLVLLIVKVALGIVSFQNSEEARKCKESREALQTNFSRKLQEIRQSLCFEDPVNSKINGTSCSLCPAGWKLMGDDQCYYISEDKRSWENSKQFCLSQNSTLLILKDLKKLKISIKPDRYYHWIGLYNNGSEW</sequence>
<protein>
    <recommendedName>
        <fullName evidence="6">C-type lectin domain-containing protein</fullName>
    </recommendedName>
</protein>
<dbReference type="GO" id="GO:0030246">
    <property type="term" value="F:carbohydrate binding"/>
    <property type="evidence" value="ECO:0007669"/>
    <property type="project" value="UniProtKB-KW"/>
</dbReference>
<proteinExistence type="predicted"/>
<keyword evidence="1" id="KW-0430">Lectin</keyword>
<evidence type="ECO:0000256" key="2">
    <source>
        <dbReference type="ARBA" id="ARBA00023157"/>
    </source>
</evidence>
<dbReference type="AlphaFoldDB" id="A0A8D0G7J2"/>
<organism evidence="4 5">
    <name type="scientific">Sphenodon punctatus</name>
    <name type="common">Tuatara</name>
    <name type="synonym">Hatteria punctata</name>
    <dbReference type="NCBI Taxonomy" id="8508"/>
    <lineage>
        <taxon>Eukaryota</taxon>
        <taxon>Metazoa</taxon>
        <taxon>Chordata</taxon>
        <taxon>Craniata</taxon>
        <taxon>Vertebrata</taxon>
        <taxon>Euteleostomi</taxon>
        <taxon>Lepidosauria</taxon>
        <taxon>Sphenodontia</taxon>
        <taxon>Sphenodontidae</taxon>
        <taxon>Sphenodon</taxon>
    </lineage>
</organism>
<keyword evidence="5" id="KW-1185">Reference proteome</keyword>
<evidence type="ECO:0008006" key="6">
    <source>
        <dbReference type="Google" id="ProtNLM"/>
    </source>
</evidence>
<evidence type="ECO:0000256" key="3">
    <source>
        <dbReference type="ARBA" id="ARBA00023180"/>
    </source>
</evidence>
<keyword evidence="2" id="KW-1015">Disulfide bond</keyword>
<dbReference type="PANTHER" id="PTHR46490">
    <property type="entry name" value="C-TYPE LECTIN DOMAIN FAMILY 12 MEMBER A-RELATED"/>
    <property type="match status" value="1"/>
</dbReference>
<evidence type="ECO:0000313" key="5">
    <source>
        <dbReference type="Proteomes" id="UP000694392"/>
    </source>
</evidence>
<dbReference type="GeneTree" id="ENSGT00950000185394"/>
<dbReference type="InterPro" id="IPR016187">
    <property type="entry name" value="CTDL_fold"/>
</dbReference>
<keyword evidence="3" id="KW-0325">Glycoprotein</keyword>
<dbReference type="SUPFAM" id="SSF56436">
    <property type="entry name" value="C-type lectin-like"/>
    <property type="match status" value="1"/>
</dbReference>